<evidence type="ECO:0000313" key="5">
    <source>
        <dbReference type="Proteomes" id="UP000003571"/>
    </source>
</evidence>
<evidence type="ECO:0000313" key="4">
    <source>
        <dbReference type="EMBL" id="EIC02792.1"/>
    </source>
</evidence>
<dbReference type="PROSITE" id="PS51123">
    <property type="entry name" value="OMPA_2"/>
    <property type="match status" value="1"/>
</dbReference>
<dbReference type="Pfam" id="PF00691">
    <property type="entry name" value="OmpA"/>
    <property type="match status" value="1"/>
</dbReference>
<dbReference type="PANTHER" id="PTHR30329">
    <property type="entry name" value="STATOR ELEMENT OF FLAGELLAR MOTOR COMPLEX"/>
    <property type="match status" value="1"/>
</dbReference>
<evidence type="ECO:0000256" key="1">
    <source>
        <dbReference type="PROSITE-ProRule" id="PRU00473"/>
    </source>
</evidence>
<dbReference type="AlphaFoldDB" id="H7EI16"/>
<feature type="region of interest" description="Disordered" evidence="2">
    <location>
        <begin position="329"/>
        <end position="365"/>
    </location>
</feature>
<reference evidence="4 5" key="1">
    <citation type="submission" date="2011-09" db="EMBL/GenBank/DDBJ databases">
        <title>The draft genome of Treponema saccharophilum DSM 2985.</title>
        <authorList>
            <consortium name="US DOE Joint Genome Institute (JGI-PGF)"/>
            <person name="Lucas S."/>
            <person name="Copeland A."/>
            <person name="Lapidus A."/>
            <person name="Glavina del Rio T."/>
            <person name="Dalin E."/>
            <person name="Tice H."/>
            <person name="Bruce D."/>
            <person name="Goodwin L."/>
            <person name="Pitluck S."/>
            <person name="Peters L."/>
            <person name="Kyrpides N."/>
            <person name="Mavromatis K."/>
            <person name="Ivanova N."/>
            <person name="Markowitz V."/>
            <person name="Cheng J.-F."/>
            <person name="Hugenholtz P."/>
            <person name="Woyke T."/>
            <person name="Wu D."/>
            <person name="Gronow S."/>
            <person name="Wellnitz S."/>
            <person name="Brambilla E."/>
            <person name="Klenk H.-P."/>
            <person name="Eisen J.A."/>
        </authorList>
    </citation>
    <scope>NUCLEOTIDE SEQUENCE [LARGE SCALE GENOMIC DNA]</scope>
    <source>
        <strain evidence="4 5">DSM 2985</strain>
    </source>
</reference>
<sequence length="504" mass="55681">MRIFFSFLILVLVPAFAFPQVVLSYSGSKSYSLVERTNLRRYENGRYVGLTSREVRSFINPTEGGVYDGNFYVVEKTLRDMQSAFAGIYDAIPSVFSISADGKMEMRVDNGYPSFRSFPSFPEKPVLPGESWRSQAERAVDPLNKGKFTRLKIDVVYRFSGEENYRGQDVYRIKAVWQTNYGMNWRDRNGDDELVKAGGGHSAEILVLKSNGSPILVIDDVDETFAYSDGRQVNFKGKINLFIEFPPAVDKGKILPALGEIATISDIFADDLSLDGKPPATNGNPEIAIGTIAPVDSEKSGQERADEKIRKNLEALEQIEKSRADEIARAEREKSEMPKKVGDDDVYEPLESVGEDTGKMRGKSDVAAKIAQSDSDGKNLKNNMVVEKTSAGIRLSIRNLQFKPDSSELVDSEKSRLDEIASVLSLVPGGKFLVEGHTARVGDESGEQELSEERAKIVARELSRRGVSADSFICRGWGGAKPVASNATAEGKAQNRRVEITILE</sequence>
<feature type="compositionally biased region" description="Basic and acidic residues" evidence="2">
    <location>
        <begin position="329"/>
        <end position="343"/>
    </location>
</feature>
<dbReference type="InterPro" id="IPR006665">
    <property type="entry name" value="OmpA-like"/>
</dbReference>
<keyword evidence="1" id="KW-0472">Membrane</keyword>
<gene>
    <name evidence="4" type="ORF">TresaDRAFT_2572</name>
</gene>
<keyword evidence="5" id="KW-1185">Reference proteome</keyword>
<dbReference type="SUPFAM" id="SSF103088">
    <property type="entry name" value="OmpA-like"/>
    <property type="match status" value="1"/>
</dbReference>
<dbReference type="CDD" id="cd07185">
    <property type="entry name" value="OmpA_C-like"/>
    <property type="match status" value="1"/>
</dbReference>
<dbReference type="InterPro" id="IPR036737">
    <property type="entry name" value="OmpA-like_sf"/>
</dbReference>
<comment type="caution">
    <text evidence="4">The sequence shown here is derived from an EMBL/GenBank/DDBJ whole genome shotgun (WGS) entry which is preliminary data.</text>
</comment>
<name>H7EI16_9SPIR</name>
<feature type="domain" description="OmpA-like" evidence="3">
    <location>
        <begin position="389"/>
        <end position="504"/>
    </location>
</feature>
<dbReference type="RefSeq" id="WP_002702439.1">
    <property type="nucleotide sequence ID" value="NZ_AGRW01000032.1"/>
</dbReference>
<proteinExistence type="predicted"/>
<dbReference type="GO" id="GO:0016020">
    <property type="term" value="C:membrane"/>
    <property type="evidence" value="ECO:0007669"/>
    <property type="project" value="UniProtKB-UniRule"/>
</dbReference>
<dbReference type="Gene3D" id="3.30.1330.60">
    <property type="entry name" value="OmpA-like domain"/>
    <property type="match status" value="1"/>
</dbReference>
<organism evidence="4 5">
    <name type="scientific">Treponema saccharophilum DSM 2985</name>
    <dbReference type="NCBI Taxonomy" id="907348"/>
    <lineage>
        <taxon>Bacteria</taxon>
        <taxon>Pseudomonadati</taxon>
        <taxon>Spirochaetota</taxon>
        <taxon>Spirochaetia</taxon>
        <taxon>Spirochaetales</taxon>
        <taxon>Treponemataceae</taxon>
        <taxon>Treponema</taxon>
    </lineage>
</organism>
<dbReference type="STRING" id="907348.TresaDRAFT_2572"/>
<accession>H7EI16</accession>
<dbReference type="OrthoDB" id="9805566at2"/>
<feature type="compositionally biased region" description="Basic and acidic residues" evidence="2">
    <location>
        <begin position="356"/>
        <end position="365"/>
    </location>
</feature>
<protein>
    <submittedName>
        <fullName evidence="4">OmpA/MotB domain protein</fullName>
    </submittedName>
</protein>
<dbReference type="InterPro" id="IPR050330">
    <property type="entry name" value="Bact_OuterMem_StrucFunc"/>
</dbReference>
<evidence type="ECO:0000259" key="3">
    <source>
        <dbReference type="PROSITE" id="PS51123"/>
    </source>
</evidence>
<dbReference type="EMBL" id="AGRW01000032">
    <property type="protein sequence ID" value="EIC02792.1"/>
    <property type="molecule type" value="Genomic_DNA"/>
</dbReference>
<dbReference type="PANTHER" id="PTHR30329:SF21">
    <property type="entry name" value="LIPOPROTEIN YIAD-RELATED"/>
    <property type="match status" value="1"/>
</dbReference>
<dbReference type="PATRIC" id="fig|907348.3.peg.450"/>
<evidence type="ECO:0000256" key="2">
    <source>
        <dbReference type="SAM" id="MobiDB-lite"/>
    </source>
</evidence>
<dbReference type="Proteomes" id="UP000003571">
    <property type="component" value="Unassembled WGS sequence"/>
</dbReference>
<dbReference type="eggNOG" id="COG2885">
    <property type="taxonomic scope" value="Bacteria"/>
</dbReference>